<dbReference type="PANTHER" id="PTHR34848:SF1">
    <property type="entry name" value="BIFUNCTIONAL ADENOSYLCOBALAMIN BIOSYNTHESIS PROTEIN COBU"/>
    <property type="match status" value="1"/>
</dbReference>
<dbReference type="PIRSF" id="PIRSF006135">
    <property type="entry name" value="CobU"/>
    <property type="match status" value="1"/>
</dbReference>
<sequence>MGRLIFVTGGVRSGKSAFAERYAQQVANGQTLTYIASGVAFDTEMQARIARHRADREQSEAVWRTLEVPDTLPDELLTLECGTVVLWDCLTTWLGNIMYKTKDTAPYIKSFQYYIEEWKKQNILVVLVSNEVMDEPSSKYEEVELYKQLLGELHQWIVAQCDEAYEIDHQLCKRWK</sequence>
<evidence type="ECO:0000256" key="2">
    <source>
        <dbReference type="ARBA" id="ARBA00000711"/>
    </source>
</evidence>
<dbReference type="PANTHER" id="PTHR34848">
    <property type="match status" value="1"/>
</dbReference>
<dbReference type="GO" id="GO:0009236">
    <property type="term" value="P:cobalamin biosynthetic process"/>
    <property type="evidence" value="ECO:0007669"/>
    <property type="project" value="UniProtKB-KW"/>
</dbReference>
<evidence type="ECO:0000256" key="1">
    <source>
        <dbReference type="ARBA" id="ARBA00000312"/>
    </source>
</evidence>
<comment type="pathway">
    <text evidence="5">Cofactor biosynthesis; adenosylcobalamin biosynthesis; adenosylcobalamin from cob(II)yrinate a,c-diamide: step 6/7.</text>
</comment>
<evidence type="ECO:0000313" key="21">
    <source>
        <dbReference type="Proteomes" id="UP001344888"/>
    </source>
</evidence>
<feature type="binding site" evidence="19">
    <location>
        <begin position="9"/>
        <end position="16"/>
    </location>
    <ligand>
        <name>GTP</name>
        <dbReference type="ChEBI" id="CHEBI:37565"/>
    </ligand>
</feature>
<feature type="binding site" evidence="19">
    <location>
        <position position="67"/>
    </location>
    <ligand>
        <name>GTP</name>
        <dbReference type="ChEBI" id="CHEBI:37565"/>
    </ligand>
</feature>
<evidence type="ECO:0000256" key="9">
    <source>
        <dbReference type="ARBA" id="ARBA00012523"/>
    </source>
</evidence>
<comment type="catalytic activity">
    <reaction evidence="3">
        <text>adenosylcob(III)inamide + GTP = adenosylcob(III)inamide phosphate + GDP + H(+)</text>
        <dbReference type="Rhea" id="RHEA:15765"/>
        <dbReference type="ChEBI" id="CHEBI:2480"/>
        <dbReference type="ChEBI" id="CHEBI:15378"/>
        <dbReference type="ChEBI" id="CHEBI:37565"/>
        <dbReference type="ChEBI" id="CHEBI:58189"/>
        <dbReference type="ChEBI" id="CHEBI:58502"/>
        <dbReference type="EC" id="2.7.1.156"/>
    </reaction>
</comment>
<evidence type="ECO:0000256" key="18">
    <source>
        <dbReference type="PIRSR" id="PIRSR006135-1"/>
    </source>
</evidence>
<keyword evidence="13 20" id="KW-0418">Kinase</keyword>
<dbReference type="GO" id="GO:0043752">
    <property type="term" value="F:adenosylcobinamide kinase activity"/>
    <property type="evidence" value="ECO:0007669"/>
    <property type="project" value="UniProtKB-EC"/>
</dbReference>
<dbReference type="GO" id="GO:0005525">
    <property type="term" value="F:GTP binding"/>
    <property type="evidence" value="ECO:0007669"/>
    <property type="project" value="UniProtKB-KW"/>
</dbReference>
<keyword evidence="20" id="KW-0548">Nucleotidyltransferase</keyword>
<keyword evidence="12 19" id="KW-0547">Nucleotide-binding</keyword>
<keyword evidence="15 19" id="KW-0342">GTP-binding</keyword>
<dbReference type="Pfam" id="PF02283">
    <property type="entry name" value="CobU"/>
    <property type="match status" value="1"/>
</dbReference>
<keyword evidence="14" id="KW-0067">ATP-binding</keyword>
<dbReference type="EMBL" id="JARSFG010000020">
    <property type="protein sequence ID" value="MEC1179979.1"/>
    <property type="molecule type" value="Genomic_DNA"/>
</dbReference>
<protein>
    <recommendedName>
        <fullName evidence="16">Adenosylcobinamide kinase</fullName>
        <ecNumber evidence="8">2.7.1.156</ecNumber>
        <ecNumber evidence="9">2.7.7.62</ecNumber>
    </recommendedName>
    <alternativeName>
        <fullName evidence="17">Adenosylcobinamide-phosphate guanylyltransferase</fullName>
    </alternativeName>
</protein>
<reference evidence="20 21" key="1">
    <citation type="submission" date="2023-03" db="EMBL/GenBank/DDBJ databases">
        <title>Bacillus Genome Sequencing.</title>
        <authorList>
            <person name="Dunlap C."/>
        </authorList>
    </citation>
    <scope>NUCLEOTIDE SEQUENCE [LARGE SCALE GENOMIC DNA]</scope>
    <source>
        <strain evidence="20 21">B-59205</strain>
    </source>
</reference>
<evidence type="ECO:0000256" key="12">
    <source>
        <dbReference type="ARBA" id="ARBA00022741"/>
    </source>
</evidence>
<evidence type="ECO:0000256" key="10">
    <source>
        <dbReference type="ARBA" id="ARBA00022573"/>
    </source>
</evidence>
<accession>A0AAW9NWQ6</accession>
<evidence type="ECO:0000256" key="19">
    <source>
        <dbReference type="PIRSR" id="PIRSR006135-2"/>
    </source>
</evidence>
<evidence type="ECO:0000256" key="11">
    <source>
        <dbReference type="ARBA" id="ARBA00022679"/>
    </source>
</evidence>
<dbReference type="CDD" id="cd00544">
    <property type="entry name" value="CobU"/>
    <property type="match status" value="1"/>
</dbReference>
<dbReference type="AlphaFoldDB" id="A0AAW9NWQ6"/>
<keyword evidence="11" id="KW-0808">Transferase</keyword>
<evidence type="ECO:0000256" key="3">
    <source>
        <dbReference type="ARBA" id="ARBA00001522"/>
    </source>
</evidence>
<dbReference type="GO" id="GO:0008820">
    <property type="term" value="F:cobinamide phosphate guanylyltransferase activity"/>
    <property type="evidence" value="ECO:0007669"/>
    <property type="project" value="UniProtKB-EC"/>
</dbReference>
<dbReference type="Gene3D" id="3.40.50.300">
    <property type="entry name" value="P-loop containing nucleotide triphosphate hydrolases"/>
    <property type="match status" value="1"/>
</dbReference>
<comment type="caution">
    <text evidence="20">The sequence shown here is derived from an EMBL/GenBank/DDBJ whole genome shotgun (WGS) entry which is preliminary data.</text>
</comment>
<dbReference type="InterPro" id="IPR027417">
    <property type="entry name" value="P-loop_NTPase"/>
</dbReference>
<evidence type="ECO:0000256" key="7">
    <source>
        <dbReference type="ARBA" id="ARBA00007490"/>
    </source>
</evidence>
<evidence type="ECO:0000256" key="17">
    <source>
        <dbReference type="ARBA" id="ARBA00030571"/>
    </source>
</evidence>
<comment type="pathway">
    <text evidence="6">Cofactor biosynthesis; adenosylcobalamin biosynthesis; adenosylcobalamin from cob(II)yrinate a,c-diamide: step 5/7.</text>
</comment>
<feature type="binding site" evidence="19">
    <location>
        <position position="88"/>
    </location>
    <ligand>
        <name>GTP</name>
        <dbReference type="ChEBI" id="CHEBI:37565"/>
    </ligand>
</feature>
<organism evidence="20 21">
    <name type="scientific">Metasolibacillus meyeri</name>
    <dbReference type="NCBI Taxonomy" id="1071052"/>
    <lineage>
        <taxon>Bacteria</taxon>
        <taxon>Bacillati</taxon>
        <taxon>Bacillota</taxon>
        <taxon>Bacilli</taxon>
        <taxon>Bacillales</taxon>
        <taxon>Caryophanaceae</taxon>
        <taxon>Metasolibacillus</taxon>
    </lineage>
</organism>
<dbReference type="EC" id="2.7.1.156" evidence="8"/>
<dbReference type="EC" id="2.7.7.62" evidence="9"/>
<feature type="binding site" evidence="19">
    <location>
        <begin position="53"/>
        <end position="56"/>
    </location>
    <ligand>
        <name>GTP</name>
        <dbReference type="ChEBI" id="CHEBI:37565"/>
    </ligand>
</feature>
<evidence type="ECO:0000256" key="16">
    <source>
        <dbReference type="ARBA" id="ARBA00029570"/>
    </source>
</evidence>
<evidence type="ECO:0000313" key="20">
    <source>
        <dbReference type="EMBL" id="MEC1179979.1"/>
    </source>
</evidence>
<evidence type="ECO:0000256" key="13">
    <source>
        <dbReference type="ARBA" id="ARBA00022777"/>
    </source>
</evidence>
<keyword evidence="21" id="KW-1185">Reference proteome</keyword>
<feature type="active site" description="GMP-histidine intermediate" evidence="18">
    <location>
        <position position="52"/>
    </location>
</feature>
<evidence type="ECO:0000256" key="5">
    <source>
        <dbReference type="ARBA" id="ARBA00004692"/>
    </source>
</evidence>
<evidence type="ECO:0000256" key="8">
    <source>
        <dbReference type="ARBA" id="ARBA00012016"/>
    </source>
</evidence>
<comment type="catalytic activity">
    <reaction evidence="2">
        <text>adenosylcob(III)inamide phosphate + GTP + H(+) = adenosylcob(III)inamide-GDP + diphosphate</text>
        <dbReference type="Rhea" id="RHEA:22712"/>
        <dbReference type="ChEBI" id="CHEBI:15378"/>
        <dbReference type="ChEBI" id="CHEBI:33019"/>
        <dbReference type="ChEBI" id="CHEBI:37565"/>
        <dbReference type="ChEBI" id="CHEBI:58502"/>
        <dbReference type="ChEBI" id="CHEBI:60487"/>
        <dbReference type="EC" id="2.7.7.62"/>
    </reaction>
</comment>
<dbReference type="RefSeq" id="WP_326124472.1">
    <property type="nucleotide sequence ID" value="NZ_JARSFG010000020.1"/>
</dbReference>
<dbReference type="SUPFAM" id="SSF52540">
    <property type="entry name" value="P-loop containing nucleoside triphosphate hydrolases"/>
    <property type="match status" value="1"/>
</dbReference>
<gene>
    <name evidence="20" type="ORF">P9B03_15875</name>
</gene>
<evidence type="ECO:0000256" key="14">
    <source>
        <dbReference type="ARBA" id="ARBA00022840"/>
    </source>
</evidence>
<name>A0AAW9NWQ6_9BACL</name>
<comment type="catalytic activity">
    <reaction evidence="1">
        <text>adenosylcob(III)inamide + ATP = adenosylcob(III)inamide phosphate + ADP + H(+)</text>
        <dbReference type="Rhea" id="RHEA:15769"/>
        <dbReference type="ChEBI" id="CHEBI:2480"/>
        <dbReference type="ChEBI" id="CHEBI:15378"/>
        <dbReference type="ChEBI" id="CHEBI:30616"/>
        <dbReference type="ChEBI" id="CHEBI:58502"/>
        <dbReference type="ChEBI" id="CHEBI:456216"/>
        <dbReference type="EC" id="2.7.1.156"/>
    </reaction>
</comment>
<comment type="function">
    <text evidence="4">Catalyzes ATP-dependent phosphorylation of adenosylcobinamide and addition of GMP to adenosylcobinamide phosphate.</text>
</comment>
<proteinExistence type="inferred from homology"/>
<evidence type="ECO:0000256" key="6">
    <source>
        <dbReference type="ARBA" id="ARBA00005159"/>
    </source>
</evidence>
<dbReference type="InterPro" id="IPR003203">
    <property type="entry name" value="CobU/CobP"/>
</dbReference>
<feature type="binding site" evidence="19">
    <location>
        <begin position="36"/>
        <end position="38"/>
    </location>
    <ligand>
        <name>GTP</name>
        <dbReference type="ChEBI" id="CHEBI:37565"/>
    </ligand>
</feature>
<comment type="similarity">
    <text evidence="7">Belongs to the CobU/CobP family.</text>
</comment>
<dbReference type="GO" id="GO:0005524">
    <property type="term" value="F:ATP binding"/>
    <property type="evidence" value="ECO:0007669"/>
    <property type="project" value="UniProtKB-KW"/>
</dbReference>
<dbReference type="Proteomes" id="UP001344888">
    <property type="component" value="Unassembled WGS sequence"/>
</dbReference>
<evidence type="ECO:0000256" key="4">
    <source>
        <dbReference type="ARBA" id="ARBA00003889"/>
    </source>
</evidence>
<evidence type="ECO:0000256" key="15">
    <source>
        <dbReference type="ARBA" id="ARBA00023134"/>
    </source>
</evidence>
<keyword evidence="10" id="KW-0169">Cobalamin biosynthesis</keyword>